<evidence type="ECO:0000256" key="1">
    <source>
        <dbReference type="ARBA" id="ARBA00004651"/>
    </source>
</evidence>
<dbReference type="Pfam" id="PF13396">
    <property type="entry name" value="PLDc_N"/>
    <property type="match status" value="1"/>
</dbReference>
<keyword evidence="9" id="KW-1185">Reference proteome</keyword>
<dbReference type="PROSITE" id="PS50035">
    <property type="entry name" value="PLD"/>
    <property type="match status" value="2"/>
</dbReference>
<feature type="domain" description="PLD phosphodiesterase" evidence="7">
    <location>
        <begin position="391"/>
        <end position="418"/>
    </location>
</feature>
<accession>A0A556QQW4</accession>
<dbReference type="AlphaFoldDB" id="A0A556QQW4"/>
<evidence type="ECO:0000256" key="5">
    <source>
        <dbReference type="ARBA" id="ARBA00023136"/>
    </source>
</evidence>
<evidence type="ECO:0000313" key="9">
    <source>
        <dbReference type="Proteomes" id="UP000315648"/>
    </source>
</evidence>
<organism evidence="8 9">
    <name type="scientific">Rariglobus hedericola</name>
    <dbReference type="NCBI Taxonomy" id="2597822"/>
    <lineage>
        <taxon>Bacteria</taxon>
        <taxon>Pseudomonadati</taxon>
        <taxon>Verrucomicrobiota</taxon>
        <taxon>Opitutia</taxon>
        <taxon>Opitutales</taxon>
        <taxon>Opitutaceae</taxon>
        <taxon>Rariglobus</taxon>
    </lineage>
</organism>
<protein>
    <submittedName>
        <fullName evidence="8">Cardiolipin synthase</fullName>
    </submittedName>
</protein>
<dbReference type="RefSeq" id="WP_144229378.1">
    <property type="nucleotide sequence ID" value="NZ_CBCRVV010000005.1"/>
</dbReference>
<dbReference type="Proteomes" id="UP000315648">
    <property type="component" value="Unassembled WGS sequence"/>
</dbReference>
<proteinExistence type="predicted"/>
<sequence length="478" mass="52107">MTEEVSQAVGTSLLTHLLTVGGFLLAVFALARLASEKRQPSNTVAWLLMIILIPYVGVPLFLLFGGRKIQRLARNKRPVVPRLQGIPAISPALAAQPTPHTITSTGAGAPAGGNTVRLITTGEQAFTELETLINEAKHSIHIATFILGRDDTGRRIINLLAKRAREGVKVRLQLDALGCLFSSRGFADVLRNAGGEVVRFMPVVPLSTRSSANLRNHRKIAVFDQHTAIVGGHNLAHEYMGAQPLKKRWADFGAVISGPAAALLNEVFLADWSFASRQPIETLRGEADSTAVRTEGDSAVHIVASGPDVHGDPLYEGIISMIQEAETSILIITPYFIPDEVLLRSLIVKARSGKNVTLVIPAKSNHPVTDFARRHYVRQMTKAGARVLHHTGRMMHSKAVIVDDRIGLLGSANFDLRSLFVNFEIGVFLYSEADVRAMRAWADELLATCSEPKPEPRPRTRLLGNLAEDLSRLFAPLL</sequence>
<evidence type="ECO:0000313" key="8">
    <source>
        <dbReference type="EMBL" id="TSJ79035.1"/>
    </source>
</evidence>
<comment type="caution">
    <text evidence="8">The sequence shown here is derived from an EMBL/GenBank/DDBJ whole genome shotgun (WGS) entry which is preliminary data.</text>
</comment>
<dbReference type="GO" id="GO:0030572">
    <property type="term" value="F:phosphatidyltransferase activity"/>
    <property type="evidence" value="ECO:0007669"/>
    <property type="project" value="UniProtKB-ARBA"/>
</dbReference>
<dbReference type="Pfam" id="PF13091">
    <property type="entry name" value="PLDc_2"/>
    <property type="match status" value="2"/>
</dbReference>
<feature type="transmembrane region" description="Helical" evidence="6">
    <location>
        <begin position="12"/>
        <end position="31"/>
    </location>
</feature>
<dbReference type="InterPro" id="IPR027379">
    <property type="entry name" value="CLS_N"/>
</dbReference>
<dbReference type="InterPro" id="IPR001736">
    <property type="entry name" value="PLipase_D/transphosphatidylase"/>
</dbReference>
<dbReference type="PANTHER" id="PTHR21248">
    <property type="entry name" value="CARDIOLIPIN SYNTHASE"/>
    <property type="match status" value="1"/>
</dbReference>
<keyword evidence="5 6" id="KW-0472">Membrane</keyword>
<dbReference type="EMBL" id="VMBG01000001">
    <property type="protein sequence ID" value="TSJ79035.1"/>
    <property type="molecule type" value="Genomic_DNA"/>
</dbReference>
<evidence type="ECO:0000259" key="7">
    <source>
        <dbReference type="PROSITE" id="PS50035"/>
    </source>
</evidence>
<comment type="subcellular location">
    <subcellularLocation>
        <location evidence="1">Cell membrane</location>
        <topology evidence="1">Multi-pass membrane protein</topology>
    </subcellularLocation>
</comment>
<name>A0A556QQW4_9BACT</name>
<dbReference type="OrthoDB" id="9762009at2"/>
<dbReference type="SUPFAM" id="SSF56024">
    <property type="entry name" value="Phospholipase D/nuclease"/>
    <property type="match status" value="2"/>
</dbReference>
<keyword evidence="2" id="KW-1003">Cell membrane</keyword>
<reference evidence="8 9" key="1">
    <citation type="submission" date="2019-07" db="EMBL/GenBank/DDBJ databases">
        <title>Description of 53C-WASEF.</title>
        <authorList>
            <person name="Pitt A."/>
            <person name="Hahn M.W."/>
        </authorList>
    </citation>
    <scope>NUCLEOTIDE SEQUENCE [LARGE SCALE GENOMIC DNA]</scope>
    <source>
        <strain evidence="8 9">53C-WASEF</strain>
    </source>
</reference>
<evidence type="ECO:0000256" key="4">
    <source>
        <dbReference type="ARBA" id="ARBA00022989"/>
    </source>
</evidence>
<dbReference type="Gene3D" id="3.30.870.10">
    <property type="entry name" value="Endonuclease Chain A"/>
    <property type="match status" value="2"/>
</dbReference>
<evidence type="ECO:0000256" key="2">
    <source>
        <dbReference type="ARBA" id="ARBA00022475"/>
    </source>
</evidence>
<keyword evidence="4 6" id="KW-1133">Transmembrane helix</keyword>
<dbReference type="InterPro" id="IPR025202">
    <property type="entry name" value="PLD-like_dom"/>
</dbReference>
<dbReference type="GO" id="GO:0005886">
    <property type="term" value="C:plasma membrane"/>
    <property type="evidence" value="ECO:0007669"/>
    <property type="project" value="UniProtKB-SubCell"/>
</dbReference>
<feature type="domain" description="PLD phosphodiesterase" evidence="7">
    <location>
        <begin position="212"/>
        <end position="239"/>
    </location>
</feature>
<dbReference type="SMART" id="SM00155">
    <property type="entry name" value="PLDc"/>
    <property type="match status" value="2"/>
</dbReference>
<evidence type="ECO:0000256" key="6">
    <source>
        <dbReference type="SAM" id="Phobius"/>
    </source>
</evidence>
<dbReference type="GO" id="GO:0032049">
    <property type="term" value="P:cardiolipin biosynthetic process"/>
    <property type="evidence" value="ECO:0007669"/>
    <property type="project" value="UniProtKB-ARBA"/>
</dbReference>
<dbReference type="CDD" id="cd09156">
    <property type="entry name" value="PLDc_CLS_unchar1_1"/>
    <property type="match status" value="1"/>
</dbReference>
<dbReference type="PANTHER" id="PTHR21248:SF22">
    <property type="entry name" value="PHOSPHOLIPASE D"/>
    <property type="match status" value="1"/>
</dbReference>
<evidence type="ECO:0000256" key="3">
    <source>
        <dbReference type="ARBA" id="ARBA00022692"/>
    </source>
</evidence>
<keyword evidence="3 6" id="KW-0812">Transmembrane</keyword>
<feature type="transmembrane region" description="Helical" evidence="6">
    <location>
        <begin position="43"/>
        <end position="64"/>
    </location>
</feature>
<gene>
    <name evidence="8" type="ORF">FPL22_06995</name>
</gene>